<dbReference type="Pfam" id="PF13472">
    <property type="entry name" value="Lipase_GDSL_2"/>
    <property type="match status" value="1"/>
</dbReference>
<evidence type="ECO:0000313" key="3">
    <source>
        <dbReference type="Proteomes" id="UP000318288"/>
    </source>
</evidence>
<feature type="domain" description="SGNH hydrolase-type esterase" evidence="1">
    <location>
        <begin position="27"/>
        <end position="184"/>
    </location>
</feature>
<organism evidence="2 3">
    <name type="scientific">Rubripirellula tenax</name>
    <dbReference type="NCBI Taxonomy" id="2528015"/>
    <lineage>
        <taxon>Bacteria</taxon>
        <taxon>Pseudomonadati</taxon>
        <taxon>Planctomycetota</taxon>
        <taxon>Planctomycetia</taxon>
        <taxon>Pirellulales</taxon>
        <taxon>Pirellulaceae</taxon>
        <taxon>Rubripirellula</taxon>
    </lineage>
</organism>
<evidence type="ECO:0000313" key="2">
    <source>
        <dbReference type="EMBL" id="TWU54352.1"/>
    </source>
</evidence>
<accession>A0A5C6EZ55</accession>
<keyword evidence="3" id="KW-1185">Reference proteome</keyword>
<dbReference type="OrthoDB" id="388542at2"/>
<comment type="caution">
    <text evidence="2">The sequence shown here is derived from an EMBL/GenBank/DDBJ whole genome shotgun (WGS) entry which is preliminary data.</text>
</comment>
<name>A0A5C6EZ55_9BACT</name>
<dbReference type="AlphaFoldDB" id="A0A5C6EZ55"/>
<sequence length="215" mass="23471">MNQILVYADSLSWGIIPGTRNRLPFHERWPGVMEGELLRKEWSVRVIEDCLNGRRTVWEDPLKPGRNGLVGIEQRIEVNSPLSLVILFLGANDFQSVHRTTARQSAQGVAALVAAIRRAPIECGMPMPEIMLVAPPPIKQAKGDIASKFEAAELKSVGLADAISDVANHLDCDFLDAGVVVTTSNVDGVHLDVDQHRLLGVAIAARVVSILERSE</sequence>
<dbReference type="EMBL" id="SJPW01000004">
    <property type="protein sequence ID" value="TWU54352.1"/>
    <property type="molecule type" value="Genomic_DNA"/>
</dbReference>
<dbReference type="Gene3D" id="3.40.50.1110">
    <property type="entry name" value="SGNH hydrolase"/>
    <property type="match status" value="1"/>
</dbReference>
<dbReference type="InterPro" id="IPR036514">
    <property type="entry name" value="SGNH_hydro_sf"/>
</dbReference>
<evidence type="ECO:0000259" key="1">
    <source>
        <dbReference type="Pfam" id="PF13472"/>
    </source>
</evidence>
<gene>
    <name evidence="2" type="ORF">Poly51_30690</name>
</gene>
<dbReference type="SUPFAM" id="SSF52266">
    <property type="entry name" value="SGNH hydrolase"/>
    <property type="match status" value="1"/>
</dbReference>
<dbReference type="RefSeq" id="WP_146458584.1">
    <property type="nucleotide sequence ID" value="NZ_SJPW01000004.1"/>
</dbReference>
<protein>
    <recommendedName>
        <fullName evidence="1">SGNH hydrolase-type esterase domain-containing protein</fullName>
    </recommendedName>
</protein>
<dbReference type="InterPro" id="IPR013830">
    <property type="entry name" value="SGNH_hydro"/>
</dbReference>
<dbReference type="GO" id="GO:0016788">
    <property type="term" value="F:hydrolase activity, acting on ester bonds"/>
    <property type="evidence" value="ECO:0007669"/>
    <property type="project" value="UniProtKB-ARBA"/>
</dbReference>
<reference evidence="2 3" key="1">
    <citation type="submission" date="2019-02" db="EMBL/GenBank/DDBJ databases">
        <title>Deep-cultivation of Planctomycetes and their phenomic and genomic characterization uncovers novel biology.</title>
        <authorList>
            <person name="Wiegand S."/>
            <person name="Jogler M."/>
            <person name="Boedeker C."/>
            <person name="Pinto D."/>
            <person name="Vollmers J."/>
            <person name="Rivas-Marin E."/>
            <person name="Kohn T."/>
            <person name="Peeters S.H."/>
            <person name="Heuer A."/>
            <person name="Rast P."/>
            <person name="Oberbeckmann S."/>
            <person name="Bunk B."/>
            <person name="Jeske O."/>
            <person name="Meyerdierks A."/>
            <person name="Storesund J.E."/>
            <person name="Kallscheuer N."/>
            <person name="Luecker S."/>
            <person name="Lage O.M."/>
            <person name="Pohl T."/>
            <person name="Merkel B.J."/>
            <person name="Hornburger P."/>
            <person name="Mueller R.-W."/>
            <person name="Bruemmer F."/>
            <person name="Labrenz M."/>
            <person name="Spormann A.M."/>
            <person name="Op Den Camp H."/>
            <person name="Overmann J."/>
            <person name="Amann R."/>
            <person name="Jetten M.S.M."/>
            <person name="Mascher T."/>
            <person name="Medema M.H."/>
            <person name="Devos D.P."/>
            <person name="Kaster A.-K."/>
            <person name="Ovreas L."/>
            <person name="Rohde M."/>
            <person name="Galperin M.Y."/>
            <person name="Jogler C."/>
        </authorList>
    </citation>
    <scope>NUCLEOTIDE SEQUENCE [LARGE SCALE GENOMIC DNA]</scope>
    <source>
        <strain evidence="2 3">Poly51</strain>
    </source>
</reference>
<dbReference type="Proteomes" id="UP000318288">
    <property type="component" value="Unassembled WGS sequence"/>
</dbReference>
<proteinExistence type="predicted"/>
<dbReference type="CDD" id="cd01839">
    <property type="entry name" value="SGNH_arylesterase_like"/>
    <property type="match status" value="1"/>
</dbReference>